<gene>
    <name evidence="2" type="ORF">JCM21531_4735</name>
</gene>
<proteinExistence type="predicted"/>
<protein>
    <submittedName>
        <fullName evidence="2">Uncharacterized protein</fullName>
    </submittedName>
</protein>
<feature type="chain" id="PRO_5004850480" evidence="1">
    <location>
        <begin position="25"/>
        <end position="205"/>
    </location>
</feature>
<sequence length="205" mass="23589">MKKILCCIISLFVLASYLSTYTYAISYNSAKEAIDDANNFLLEKMGYENYYSLEVNGMNINDKLAQYGLDVFSNRPVFVYGDNVEASKKTTTAGRDMVKKVNGKDEYRALGYAVDGSVFPNPSFPYDNEGHAAKDKMWVKEPWNGSKVKYLYSENGNIVKRTLTDNAFQYIEKWIKFTSFKPHEVEACTGKKNYFVQMQLMYRKD</sequence>
<keyword evidence="1" id="KW-0732">Signal</keyword>
<comment type="caution">
    <text evidence="2">The sequence shown here is derived from an EMBL/GenBank/DDBJ whole genome shotgun (WGS) entry which is preliminary data.</text>
</comment>
<dbReference type="RefSeq" id="WP_038291714.1">
    <property type="nucleotide sequence ID" value="NZ_BAVR01000169.1"/>
</dbReference>
<dbReference type="NCBIfam" id="NF047340">
    <property type="entry name" value="Athe_2463_dom"/>
    <property type="match status" value="1"/>
</dbReference>
<dbReference type="EMBL" id="BAVR01000169">
    <property type="protein sequence ID" value="GAE91053.1"/>
    <property type="molecule type" value="Genomic_DNA"/>
</dbReference>
<keyword evidence="3" id="KW-1185">Reference proteome</keyword>
<dbReference type="Proteomes" id="UP000019109">
    <property type="component" value="Unassembled WGS sequence"/>
</dbReference>
<name>W4VE16_9FIRM</name>
<feature type="signal peptide" evidence="1">
    <location>
        <begin position="1"/>
        <end position="24"/>
    </location>
</feature>
<evidence type="ECO:0000313" key="2">
    <source>
        <dbReference type="EMBL" id="GAE91053.1"/>
    </source>
</evidence>
<accession>W4VE16</accession>
<evidence type="ECO:0000256" key="1">
    <source>
        <dbReference type="SAM" id="SignalP"/>
    </source>
</evidence>
<dbReference type="AlphaFoldDB" id="W4VE16"/>
<reference evidence="2" key="1">
    <citation type="journal article" date="2014" name="Genome Announc.">
        <title>Draft Genome Sequence of Clostridium straminisolvens Strain JCM 21531T, Isolated from a Cellulose-Degrading Bacterial Community.</title>
        <authorList>
            <person name="Yuki M."/>
            <person name="Oshima K."/>
            <person name="Suda W."/>
            <person name="Sakamoto M."/>
            <person name="Kitamura K."/>
            <person name="Iida T."/>
            <person name="Hattori M."/>
            <person name="Ohkuma M."/>
        </authorList>
    </citation>
    <scope>NUCLEOTIDE SEQUENCE [LARGE SCALE GENOMIC DNA]</scope>
    <source>
        <strain evidence="2">JCM 21531</strain>
    </source>
</reference>
<evidence type="ECO:0000313" key="3">
    <source>
        <dbReference type="Proteomes" id="UP000019109"/>
    </source>
</evidence>
<organism evidence="2 3">
    <name type="scientific">Acetivibrio straminisolvens JCM 21531</name>
    <dbReference type="NCBI Taxonomy" id="1294263"/>
    <lineage>
        <taxon>Bacteria</taxon>
        <taxon>Bacillati</taxon>
        <taxon>Bacillota</taxon>
        <taxon>Clostridia</taxon>
        <taxon>Eubacteriales</taxon>
        <taxon>Oscillospiraceae</taxon>
        <taxon>Acetivibrio</taxon>
    </lineage>
</organism>